<proteinExistence type="inferred from homology"/>
<evidence type="ECO:0000256" key="4">
    <source>
        <dbReference type="ARBA" id="ARBA00022516"/>
    </source>
</evidence>
<evidence type="ECO:0000256" key="3">
    <source>
        <dbReference type="ARBA" id="ARBA00008655"/>
    </source>
</evidence>
<evidence type="ECO:0000256" key="13">
    <source>
        <dbReference type="SAM" id="Phobius"/>
    </source>
</evidence>
<keyword evidence="12" id="KW-0012">Acyltransferase</keyword>
<evidence type="ECO:0000256" key="11">
    <source>
        <dbReference type="ARBA" id="ARBA00023264"/>
    </source>
</evidence>
<comment type="pathway">
    <text evidence="2">Lipid metabolism.</text>
</comment>
<evidence type="ECO:0000256" key="10">
    <source>
        <dbReference type="ARBA" id="ARBA00023209"/>
    </source>
</evidence>
<evidence type="ECO:0000256" key="5">
    <source>
        <dbReference type="ARBA" id="ARBA00022679"/>
    </source>
</evidence>
<evidence type="ECO:0000256" key="1">
    <source>
        <dbReference type="ARBA" id="ARBA00004370"/>
    </source>
</evidence>
<evidence type="ECO:0000256" key="8">
    <source>
        <dbReference type="ARBA" id="ARBA00023098"/>
    </source>
</evidence>
<feature type="transmembrane region" description="Helical" evidence="13">
    <location>
        <begin position="158"/>
        <end position="176"/>
    </location>
</feature>
<comment type="similarity">
    <text evidence="3">Belongs to the 1-acyl-sn-glycerol-3-phosphate acyltransferase family.</text>
</comment>
<keyword evidence="11" id="KW-1208">Phospholipid metabolism</keyword>
<keyword evidence="9 13" id="KW-0472">Membrane</keyword>
<dbReference type="CDD" id="cd07991">
    <property type="entry name" value="LPLAT_LPCAT1-like"/>
    <property type="match status" value="1"/>
</dbReference>
<evidence type="ECO:0000259" key="14">
    <source>
        <dbReference type="SMART" id="SM00563"/>
    </source>
</evidence>
<dbReference type="GO" id="GO:0019432">
    <property type="term" value="P:triglyceride biosynthetic process"/>
    <property type="evidence" value="ECO:0007669"/>
    <property type="project" value="TreeGrafter"/>
</dbReference>
<evidence type="ECO:0000256" key="7">
    <source>
        <dbReference type="ARBA" id="ARBA00022989"/>
    </source>
</evidence>
<feature type="transmembrane region" description="Helical" evidence="13">
    <location>
        <begin position="182"/>
        <end position="203"/>
    </location>
</feature>
<dbReference type="PANTHER" id="PTHR23063">
    <property type="entry name" value="PHOSPHOLIPID ACYLTRANSFERASE"/>
    <property type="match status" value="1"/>
</dbReference>
<organism evidence="15">
    <name type="scientific">Timspurckia oligopyrenoides</name>
    <dbReference type="NCBI Taxonomy" id="708627"/>
    <lineage>
        <taxon>Eukaryota</taxon>
        <taxon>Rhodophyta</taxon>
        <taxon>Bangiophyceae</taxon>
        <taxon>Porphyridiales</taxon>
        <taxon>Porphyridiaceae</taxon>
        <taxon>Timspurckia</taxon>
    </lineage>
</organism>
<gene>
    <name evidence="15" type="ORF">TOLI1172_LOCUS2505</name>
</gene>
<feature type="domain" description="Phospholipid/glycerol acyltransferase" evidence="14">
    <location>
        <begin position="245"/>
        <end position="356"/>
    </location>
</feature>
<dbReference type="EMBL" id="HBFP01003527">
    <property type="protein sequence ID" value="CAD8818116.1"/>
    <property type="molecule type" value="Transcribed_RNA"/>
</dbReference>
<accession>A0A7S0ZD76</accession>
<dbReference type="InterPro" id="IPR045252">
    <property type="entry name" value="LPCAT1-like"/>
</dbReference>
<evidence type="ECO:0000256" key="2">
    <source>
        <dbReference type="ARBA" id="ARBA00005189"/>
    </source>
</evidence>
<evidence type="ECO:0000256" key="6">
    <source>
        <dbReference type="ARBA" id="ARBA00022692"/>
    </source>
</evidence>
<keyword evidence="4" id="KW-0444">Lipid biosynthesis</keyword>
<dbReference type="GO" id="GO:0004366">
    <property type="term" value="F:glycerol-3-phosphate O-acyltransferase activity"/>
    <property type="evidence" value="ECO:0007669"/>
    <property type="project" value="TreeGrafter"/>
</dbReference>
<dbReference type="GO" id="GO:0008654">
    <property type="term" value="P:phospholipid biosynthetic process"/>
    <property type="evidence" value="ECO:0007669"/>
    <property type="project" value="UniProtKB-KW"/>
</dbReference>
<protein>
    <recommendedName>
        <fullName evidence="14">Phospholipid/glycerol acyltransferase domain-containing protein</fullName>
    </recommendedName>
</protein>
<dbReference type="InterPro" id="IPR002123">
    <property type="entry name" value="Plipid/glycerol_acylTrfase"/>
</dbReference>
<keyword evidence="5" id="KW-0808">Transferase</keyword>
<dbReference type="GO" id="GO:0005783">
    <property type="term" value="C:endoplasmic reticulum"/>
    <property type="evidence" value="ECO:0007669"/>
    <property type="project" value="TreeGrafter"/>
</dbReference>
<name>A0A7S0ZD76_9RHOD</name>
<dbReference type="SUPFAM" id="SSF69593">
    <property type="entry name" value="Glycerol-3-phosphate (1)-acyltransferase"/>
    <property type="match status" value="1"/>
</dbReference>
<sequence>MENIQPEKSDVKLDSESVIPQRLPSTAFRNFEDDLNSNHENHSAVHSATHSASELKHSSSYMKSPTTFVQLSEALVNSTLDTDDGFVFDGELHSGFMQELHGMVELYANLTPASILQTEEPRISLDCILPFLMEPIDIIREDEFSRCFLSRSYKPWNWTIYMFPAWLAGVFVRYFILFPARLFSLLLASALTVVSILVLKFVVKDKKRRLEVEGKVLTLYAQAWVMSWSGVVRYHGSWPKSAANQVYVANHSSLIDYILLLCLHPFSVVGQKQDGLVGILQTHLLASLGCIWFDRKNIRNREAVRASIKAHVTRRDVPPLLIFPEGTCVNNEYCVMFKRGAFELDVDVIPVAIKYNKLFADAFWNSRAESFASHILRLMKSWCVIADVWFLPPQRIAPDETPDEFANRVKQMICKQAQLSNKPYDGYLKHIAPSQKYVQARQMQAARWFKKELADYRLSRTSEQARKAVLQQRQERFRFFQTIAVTQPRSAKAPYSGI</sequence>
<dbReference type="GO" id="GO:0016020">
    <property type="term" value="C:membrane"/>
    <property type="evidence" value="ECO:0007669"/>
    <property type="project" value="UniProtKB-SubCell"/>
</dbReference>
<dbReference type="AlphaFoldDB" id="A0A7S0ZD76"/>
<dbReference type="Pfam" id="PF01553">
    <property type="entry name" value="Acyltransferase"/>
    <property type="match status" value="1"/>
</dbReference>
<evidence type="ECO:0000313" key="15">
    <source>
        <dbReference type="EMBL" id="CAD8818116.1"/>
    </source>
</evidence>
<comment type="subcellular location">
    <subcellularLocation>
        <location evidence="1">Membrane</location>
    </subcellularLocation>
</comment>
<dbReference type="PANTHER" id="PTHR23063:SF2">
    <property type="entry name" value="GLYCEROL-3-PHOSPHATE ACYLTRANSFERASE 4, ISOFORM D-RELATED"/>
    <property type="match status" value="1"/>
</dbReference>
<keyword evidence="7 13" id="KW-1133">Transmembrane helix</keyword>
<reference evidence="15" key="1">
    <citation type="submission" date="2021-01" db="EMBL/GenBank/DDBJ databases">
        <authorList>
            <person name="Corre E."/>
            <person name="Pelletier E."/>
            <person name="Niang G."/>
            <person name="Scheremetjew M."/>
            <person name="Finn R."/>
            <person name="Kale V."/>
            <person name="Holt S."/>
            <person name="Cochrane G."/>
            <person name="Meng A."/>
            <person name="Brown T."/>
            <person name="Cohen L."/>
        </authorList>
    </citation>
    <scope>NUCLEOTIDE SEQUENCE</scope>
    <source>
        <strain evidence="15">CCMP3278</strain>
    </source>
</reference>
<keyword evidence="8" id="KW-0443">Lipid metabolism</keyword>
<keyword evidence="6 13" id="KW-0812">Transmembrane</keyword>
<evidence type="ECO:0000256" key="12">
    <source>
        <dbReference type="ARBA" id="ARBA00023315"/>
    </source>
</evidence>
<keyword evidence="10" id="KW-0594">Phospholipid biosynthesis</keyword>
<evidence type="ECO:0000256" key="9">
    <source>
        <dbReference type="ARBA" id="ARBA00023136"/>
    </source>
</evidence>
<dbReference type="SMART" id="SM00563">
    <property type="entry name" value="PlsC"/>
    <property type="match status" value="1"/>
</dbReference>